<feature type="domain" description="ABC transmembrane type-1" evidence="14">
    <location>
        <begin position="124"/>
        <end position="326"/>
    </location>
</feature>
<comment type="subcellular location">
    <subcellularLocation>
        <location evidence="1 13">Cell membrane</location>
        <topology evidence="1 13">Multi-pass membrane protein</topology>
    </subcellularLocation>
</comment>
<evidence type="ECO:0000256" key="10">
    <source>
        <dbReference type="ARBA" id="ARBA00024202"/>
    </source>
</evidence>
<dbReference type="PROSITE" id="PS50928">
    <property type="entry name" value="ABC_TM1"/>
    <property type="match status" value="1"/>
</dbReference>
<comment type="caution">
    <text evidence="15">The sequence shown here is derived from an EMBL/GenBank/DDBJ whole genome shotgun (WGS) entry which is preliminary data.</text>
</comment>
<sequence>MRQIKREEKRGQNPAVCPVRKGENVLTAKQIGKRLIQIVIVAIGISFLSFLITYLAPGDPVRTMYAATGMMPSEEIIEQTREAMGLNRPVLVQYVDWLWNCLHGDFGTSYAYGGSVSSLLLARLWPTLKLSIFAMVLMLVVSVPIGMIQATHKNSLLDYGLRGITFFGVSMPNFWVGLLLMMFFCVQLGWLPVVCSGGDFKSMILPAVTLAFAMSAKYTRQVRTAIVEELSQDYVVGARARGVKEWKILWLNVFPNSLLPLLTMFGLSMGSLLGGTAVVEVIFTYPGMGNLAVSAITAYDYPLIQGYVLWISLIYMVINLLVDISYNLVDPRMKGDRT</sequence>
<evidence type="ECO:0000256" key="8">
    <source>
        <dbReference type="ARBA" id="ARBA00023112"/>
    </source>
</evidence>
<feature type="transmembrane region" description="Helical" evidence="13">
    <location>
        <begin position="35"/>
        <end position="56"/>
    </location>
</feature>
<organism evidence="15 16">
    <name type="scientific">Candidatus Anaerobutyricum stercoripullorum</name>
    <dbReference type="NCBI Taxonomy" id="2838456"/>
    <lineage>
        <taxon>Bacteria</taxon>
        <taxon>Bacillati</taxon>
        <taxon>Bacillota</taxon>
        <taxon>Clostridia</taxon>
        <taxon>Lachnospirales</taxon>
        <taxon>Lachnospiraceae</taxon>
        <taxon>Anaerobutyricum</taxon>
    </lineage>
</organism>
<evidence type="ECO:0000256" key="12">
    <source>
        <dbReference type="ARBA" id="ARBA00044774"/>
    </source>
</evidence>
<evidence type="ECO:0000256" key="13">
    <source>
        <dbReference type="RuleBase" id="RU363032"/>
    </source>
</evidence>
<keyword evidence="5 13" id="KW-0812">Transmembrane</keyword>
<dbReference type="EMBL" id="DXEQ01000195">
    <property type="protein sequence ID" value="HIX72682.1"/>
    <property type="molecule type" value="Genomic_DNA"/>
</dbReference>
<reference evidence="15" key="2">
    <citation type="submission" date="2021-04" db="EMBL/GenBank/DDBJ databases">
        <authorList>
            <person name="Gilroy R."/>
        </authorList>
    </citation>
    <scope>NUCLEOTIDE SEQUENCE</scope>
    <source>
        <strain evidence="15">ChiSxjej3B15-1167</strain>
    </source>
</reference>
<keyword evidence="7" id="KW-0406">Ion transport</keyword>
<evidence type="ECO:0000256" key="6">
    <source>
        <dbReference type="ARBA" id="ARBA00022989"/>
    </source>
</evidence>
<keyword evidence="2 13" id="KW-0813">Transport</keyword>
<keyword evidence="3" id="KW-1003">Cell membrane</keyword>
<feature type="transmembrane region" description="Helical" evidence="13">
    <location>
        <begin position="258"/>
        <end position="287"/>
    </location>
</feature>
<dbReference type="InterPro" id="IPR050045">
    <property type="entry name" value="Opp2B"/>
</dbReference>
<evidence type="ECO:0000256" key="9">
    <source>
        <dbReference type="ARBA" id="ARBA00023136"/>
    </source>
</evidence>
<evidence type="ECO:0000256" key="3">
    <source>
        <dbReference type="ARBA" id="ARBA00022475"/>
    </source>
</evidence>
<dbReference type="PANTHER" id="PTHR43163">
    <property type="entry name" value="DIPEPTIDE TRANSPORT SYSTEM PERMEASE PROTEIN DPPB-RELATED"/>
    <property type="match status" value="1"/>
</dbReference>
<keyword evidence="4" id="KW-0533">Nickel</keyword>
<keyword evidence="9 13" id="KW-0472">Membrane</keyword>
<dbReference type="NCBIfam" id="NF045470">
    <property type="entry name" value="Opp2B"/>
    <property type="match status" value="1"/>
</dbReference>
<evidence type="ECO:0000256" key="11">
    <source>
        <dbReference type="ARBA" id="ARBA00038669"/>
    </source>
</evidence>
<proteinExistence type="inferred from homology"/>
<gene>
    <name evidence="15" type="ORF">H9849_06635</name>
</gene>
<feature type="transmembrane region" description="Helical" evidence="13">
    <location>
        <begin position="163"/>
        <end position="184"/>
    </location>
</feature>
<dbReference type="PANTHER" id="PTHR43163:SF6">
    <property type="entry name" value="DIPEPTIDE TRANSPORT SYSTEM PERMEASE PROTEIN DPPB-RELATED"/>
    <property type="match status" value="1"/>
</dbReference>
<dbReference type="InterPro" id="IPR045621">
    <property type="entry name" value="BPD_transp_1_N"/>
</dbReference>
<name>A0A9D1X553_9FIRM</name>
<dbReference type="SUPFAM" id="SSF161098">
    <property type="entry name" value="MetI-like"/>
    <property type="match status" value="1"/>
</dbReference>
<dbReference type="GO" id="GO:0015099">
    <property type="term" value="F:nickel cation transmembrane transporter activity"/>
    <property type="evidence" value="ECO:0007669"/>
    <property type="project" value="InterPro"/>
</dbReference>
<dbReference type="GO" id="GO:0005886">
    <property type="term" value="C:plasma membrane"/>
    <property type="evidence" value="ECO:0007669"/>
    <property type="project" value="UniProtKB-SubCell"/>
</dbReference>
<dbReference type="Proteomes" id="UP000886805">
    <property type="component" value="Unassembled WGS sequence"/>
</dbReference>
<dbReference type="InterPro" id="IPR000515">
    <property type="entry name" value="MetI-like"/>
</dbReference>
<feature type="transmembrane region" description="Helical" evidence="13">
    <location>
        <begin position="307"/>
        <end position="329"/>
    </location>
</feature>
<dbReference type="Pfam" id="PF19300">
    <property type="entry name" value="BPD_transp_1_N"/>
    <property type="match status" value="1"/>
</dbReference>
<evidence type="ECO:0000256" key="7">
    <source>
        <dbReference type="ARBA" id="ARBA00023065"/>
    </source>
</evidence>
<evidence type="ECO:0000259" key="14">
    <source>
        <dbReference type="PROSITE" id="PS50928"/>
    </source>
</evidence>
<reference evidence="15" key="1">
    <citation type="journal article" date="2021" name="PeerJ">
        <title>Extensive microbial diversity within the chicken gut microbiome revealed by metagenomics and culture.</title>
        <authorList>
            <person name="Gilroy R."/>
            <person name="Ravi A."/>
            <person name="Getino M."/>
            <person name="Pursley I."/>
            <person name="Horton D.L."/>
            <person name="Alikhan N.F."/>
            <person name="Baker D."/>
            <person name="Gharbi K."/>
            <person name="Hall N."/>
            <person name="Watson M."/>
            <person name="Adriaenssens E.M."/>
            <person name="Foster-Nyarko E."/>
            <person name="Jarju S."/>
            <person name="Secka A."/>
            <person name="Antonio M."/>
            <person name="Oren A."/>
            <person name="Chaudhuri R.R."/>
            <person name="La Ragione R."/>
            <person name="Hildebrand F."/>
            <person name="Pallen M.J."/>
        </authorList>
    </citation>
    <scope>NUCLEOTIDE SEQUENCE</scope>
    <source>
        <strain evidence="15">ChiSxjej3B15-1167</strain>
    </source>
</reference>
<keyword evidence="8" id="KW-0921">Nickel transport</keyword>
<feature type="transmembrane region" description="Helical" evidence="13">
    <location>
        <begin position="130"/>
        <end position="151"/>
    </location>
</feature>
<dbReference type="InterPro" id="IPR035906">
    <property type="entry name" value="MetI-like_sf"/>
</dbReference>
<dbReference type="Pfam" id="PF00528">
    <property type="entry name" value="BPD_transp_1"/>
    <property type="match status" value="1"/>
</dbReference>
<comment type="similarity">
    <text evidence="10">Belongs to the binding-protein-dependent transport system permease family. OppBC subfamily.</text>
</comment>
<evidence type="ECO:0000313" key="15">
    <source>
        <dbReference type="EMBL" id="HIX72682.1"/>
    </source>
</evidence>
<dbReference type="CDD" id="cd06261">
    <property type="entry name" value="TM_PBP2"/>
    <property type="match status" value="1"/>
</dbReference>
<evidence type="ECO:0000256" key="1">
    <source>
        <dbReference type="ARBA" id="ARBA00004651"/>
    </source>
</evidence>
<evidence type="ECO:0000256" key="2">
    <source>
        <dbReference type="ARBA" id="ARBA00022448"/>
    </source>
</evidence>
<keyword evidence="6 13" id="KW-1133">Transmembrane helix</keyword>
<dbReference type="AlphaFoldDB" id="A0A9D1X553"/>
<evidence type="ECO:0000256" key="5">
    <source>
        <dbReference type="ARBA" id="ARBA00022692"/>
    </source>
</evidence>
<accession>A0A9D1X553</accession>
<evidence type="ECO:0000256" key="4">
    <source>
        <dbReference type="ARBA" id="ARBA00022596"/>
    </source>
</evidence>
<protein>
    <recommendedName>
        <fullName evidence="12">Nickel import system permease protein NikB</fullName>
    </recommendedName>
</protein>
<dbReference type="Gene3D" id="1.10.3720.10">
    <property type="entry name" value="MetI-like"/>
    <property type="match status" value="1"/>
</dbReference>
<comment type="subunit">
    <text evidence="11">The complex is composed of two ATP-binding proteins (NikD and NikE), two transmembrane proteins (NikB and NikC) and a solute-binding protein (NikA).</text>
</comment>
<evidence type="ECO:0000313" key="16">
    <source>
        <dbReference type="Proteomes" id="UP000886805"/>
    </source>
</evidence>